<gene>
    <name evidence="2" type="ORF">CVT26_013862</name>
</gene>
<sequence>MASFSSLPQELVDRIADELYCEHPSVDEEARKALLACALVDKSFYEAARRHLLSEVAIHDRDSMNVALRRRLKLYPDTPDRLRSLRLHITNPYFFFASVPDLLPSLLAHPLNVKQVAILRNPTLSGSPSSPSGVLSTDLFKDLLSVVGSSIDHAHFFSTITTLHLRFLTFTLRHMVTFKCLQTLILEDCNFRGDEDGDSKVLSDHAAFKSLEVLSVSAKDHQGSLPRFQDVLYGVEKRRVAFSSLAVFRWVGGCSNLQSVSCFLRDYGISTNLVKLDMTIEIDDTYSTLDSHAPYPNPGYRLDLSALPKLRDLRLKWVLPTLSRVLLLYLRQTTIFSILRPSRSIPSMKVKNVHLSLSMPWSSDGTQLNASDGIQFKAWKDIGALDSIDQIISDAFLYPVLRTFRFSLLIRVSSKQEDEAKENSPILTDDLPSHFPLLNRSTSIKTSFETEVVIGTTQAPPRPTSSCPFFMFLPGIPHSQAASQPIALPPSAQGIDSEDGAYHDEEETEDSPSG</sequence>
<proteinExistence type="predicted"/>
<dbReference type="AlphaFoldDB" id="A0A409WT02"/>
<protein>
    <submittedName>
        <fullName evidence="2">Uncharacterized protein</fullName>
    </submittedName>
</protein>
<accession>A0A409WT02</accession>
<keyword evidence="3" id="KW-1185">Reference proteome</keyword>
<dbReference type="OrthoDB" id="2933238at2759"/>
<evidence type="ECO:0000256" key="1">
    <source>
        <dbReference type="SAM" id="MobiDB-lite"/>
    </source>
</evidence>
<feature type="compositionally biased region" description="Acidic residues" evidence="1">
    <location>
        <begin position="496"/>
        <end position="514"/>
    </location>
</feature>
<evidence type="ECO:0000313" key="2">
    <source>
        <dbReference type="EMBL" id="PPQ81591.1"/>
    </source>
</evidence>
<evidence type="ECO:0000313" key="3">
    <source>
        <dbReference type="Proteomes" id="UP000284706"/>
    </source>
</evidence>
<dbReference type="EMBL" id="NHYE01004851">
    <property type="protein sequence ID" value="PPQ81591.1"/>
    <property type="molecule type" value="Genomic_DNA"/>
</dbReference>
<organism evidence="2 3">
    <name type="scientific">Gymnopilus dilepis</name>
    <dbReference type="NCBI Taxonomy" id="231916"/>
    <lineage>
        <taxon>Eukaryota</taxon>
        <taxon>Fungi</taxon>
        <taxon>Dikarya</taxon>
        <taxon>Basidiomycota</taxon>
        <taxon>Agaricomycotina</taxon>
        <taxon>Agaricomycetes</taxon>
        <taxon>Agaricomycetidae</taxon>
        <taxon>Agaricales</taxon>
        <taxon>Agaricineae</taxon>
        <taxon>Hymenogastraceae</taxon>
        <taxon>Gymnopilus</taxon>
    </lineage>
</organism>
<dbReference type="Proteomes" id="UP000284706">
    <property type="component" value="Unassembled WGS sequence"/>
</dbReference>
<reference evidence="2 3" key="1">
    <citation type="journal article" date="2018" name="Evol. Lett.">
        <title>Horizontal gene cluster transfer increased hallucinogenic mushroom diversity.</title>
        <authorList>
            <person name="Reynolds H.T."/>
            <person name="Vijayakumar V."/>
            <person name="Gluck-Thaler E."/>
            <person name="Korotkin H.B."/>
            <person name="Matheny P.B."/>
            <person name="Slot J.C."/>
        </authorList>
    </citation>
    <scope>NUCLEOTIDE SEQUENCE [LARGE SCALE GENOMIC DNA]</scope>
    <source>
        <strain evidence="2 3">SRW20</strain>
    </source>
</reference>
<comment type="caution">
    <text evidence="2">The sequence shown here is derived from an EMBL/GenBank/DDBJ whole genome shotgun (WGS) entry which is preliminary data.</text>
</comment>
<dbReference type="InParanoid" id="A0A409WT02"/>
<name>A0A409WT02_9AGAR</name>
<feature type="region of interest" description="Disordered" evidence="1">
    <location>
        <begin position="481"/>
        <end position="514"/>
    </location>
</feature>